<proteinExistence type="predicted"/>
<name>A0A392T1Q9_9FABA</name>
<comment type="caution">
    <text evidence="1">The sequence shown here is derived from an EMBL/GenBank/DDBJ whole genome shotgun (WGS) entry which is preliminary data.</text>
</comment>
<evidence type="ECO:0000313" key="1">
    <source>
        <dbReference type="EMBL" id="MCI54949.1"/>
    </source>
</evidence>
<dbReference type="AlphaFoldDB" id="A0A392T1Q9"/>
<evidence type="ECO:0000313" key="2">
    <source>
        <dbReference type="Proteomes" id="UP000265520"/>
    </source>
</evidence>
<organism evidence="1 2">
    <name type="scientific">Trifolium medium</name>
    <dbReference type="NCBI Taxonomy" id="97028"/>
    <lineage>
        <taxon>Eukaryota</taxon>
        <taxon>Viridiplantae</taxon>
        <taxon>Streptophyta</taxon>
        <taxon>Embryophyta</taxon>
        <taxon>Tracheophyta</taxon>
        <taxon>Spermatophyta</taxon>
        <taxon>Magnoliopsida</taxon>
        <taxon>eudicotyledons</taxon>
        <taxon>Gunneridae</taxon>
        <taxon>Pentapetalae</taxon>
        <taxon>rosids</taxon>
        <taxon>fabids</taxon>
        <taxon>Fabales</taxon>
        <taxon>Fabaceae</taxon>
        <taxon>Papilionoideae</taxon>
        <taxon>50 kb inversion clade</taxon>
        <taxon>NPAAA clade</taxon>
        <taxon>Hologalegina</taxon>
        <taxon>IRL clade</taxon>
        <taxon>Trifolieae</taxon>
        <taxon>Trifolium</taxon>
    </lineage>
</organism>
<protein>
    <submittedName>
        <fullName evidence="1">Uncharacterized protein</fullName>
    </submittedName>
</protein>
<dbReference type="Proteomes" id="UP000265520">
    <property type="component" value="Unassembled WGS sequence"/>
</dbReference>
<reference evidence="1 2" key="1">
    <citation type="journal article" date="2018" name="Front. Plant Sci.">
        <title>Red Clover (Trifolium pratense) and Zigzag Clover (T. medium) - A Picture of Genomic Similarities and Differences.</title>
        <authorList>
            <person name="Dluhosova J."/>
            <person name="Istvanek J."/>
            <person name="Nedelnik J."/>
            <person name="Repkova J."/>
        </authorList>
    </citation>
    <scope>NUCLEOTIDE SEQUENCE [LARGE SCALE GENOMIC DNA]</scope>
    <source>
        <strain evidence="2">cv. 10/8</strain>
        <tissue evidence="1">Leaf</tissue>
    </source>
</reference>
<keyword evidence="2" id="KW-1185">Reference proteome</keyword>
<accession>A0A392T1Q9</accession>
<dbReference type="EMBL" id="LXQA010488069">
    <property type="protein sequence ID" value="MCI54949.1"/>
    <property type="molecule type" value="Genomic_DNA"/>
</dbReference>
<sequence>MTTRLADYCATRATGLRNAPRPEALALNGVTRAAKAAQRAKTRTHGFVLRNARHEAAQRAETRFCTNKHLF</sequence>